<dbReference type="InterPro" id="IPR013216">
    <property type="entry name" value="Methyltransf_11"/>
</dbReference>
<dbReference type="InterPro" id="IPR029063">
    <property type="entry name" value="SAM-dependent_MTases_sf"/>
</dbReference>
<accession>A0A2H0XCX6</accession>
<gene>
    <name evidence="2" type="ORF">COT50_00010</name>
</gene>
<dbReference type="CDD" id="cd02440">
    <property type="entry name" value="AdoMet_MTases"/>
    <property type="match status" value="1"/>
</dbReference>
<protein>
    <recommendedName>
        <fullName evidence="1">Methyltransferase type 11 domain-containing protein</fullName>
    </recommendedName>
</protein>
<dbReference type="SUPFAM" id="SSF53335">
    <property type="entry name" value="S-adenosyl-L-methionine-dependent methyltransferases"/>
    <property type="match status" value="1"/>
</dbReference>
<reference evidence="3" key="1">
    <citation type="submission" date="2017-09" db="EMBL/GenBank/DDBJ databases">
        <title>Depth-based differentiation of microbial function through sediment-hosted aquifers and enrichment of novel symbionts in the deep terrestrial subsurface.</title>
        <authorList>
            <person name="Probst A.J."/>
            <person name="Ladd B."/>
            <person name="Jarett J.K."/>
            <person name="Geller-Mcgrath D.E."/>
            <person name="Sieber C.M.K."/>
            <person name="Emerson J.B."/>
            <person name="Anantharaman K."/>
            <person name="Thomas B.C."/>
            <person name="Malmstrom R."/>
            <person name="Stieglmeier M."/>
            <person name="Klingl A."/>
            <person name="Woyke T."/>
            <person name="Ryan C.M."/>
            <person name="Banfield J.F."/>
        </authorList>
    </citation>
    <scope>NUCLEOTIDE SEQUENCE [LARGE SCALE GENOMIC DNA]</scope>
</reference>
<evidence type="ECO:0000259" key="1">
    <source>
        <dbReference type="Pfam" id="PF08241"/>
    </source>
</evidence>
<name>A0A2H0XCX6_UNCKA</name>
<proteinExistence type="predicted"/>
<evidence type="ECO:0000313" key="2">
    <source>
        <dbReference type="EMBL" id="PIS22794.1"/>
    </source>
</evidence>
<sequence>MSLGIYNKYYSKQYIKQSLLSGYTQYKHKIISGLIEKINPSKVLDVGCNINASVIKGSLRTEVEKRGIGYFGIDVDQSYFEKKSLIKLGVGRNNLYKNIAGCIGDIHALPIKTSSEEVVVVADVLEHVEDLDSALKELHRILIPGGILIVILPYFYKLDCFKLEYIDEIRKSSHINKLGMCEWLNLFRRNDFEYISKMSRSIGFLSGLCYLLWFNKKWIPEKNACGCENIATRMKEPHTDLKELLSGLDELADPLISSKTCMLYLTMLYEGRFLEMSDGVKSLLTSISTPICGGRLISSFLNSLSSLQTPFDEKMHILTECKKLMDEGFGVGNAYLFVLKKNTK</sequence>
<feature type="domain" description="Methyltransferase type 11" evidence="1">
    <location>
        <begin position="57"/>
        <end position="150"/>
    </location>
</feature>
<dbReference type="Pfam" id="PF08241">
    <property type="entry name" value="Methyltransf_11"/>
    <property type="match status" value="1"/>
</dbReference>
<dbReference type="AlphaFoldDB" id="A0A2H0XCX6"/>
<dbReference type="Gene3D" id="3.40.50.150">
    <property type="entry name" value="Vaccinia Virus protein VP39"/>
    <property type="match status" value="1"/>
</dbReference>
<dbReference type="GO" id="GO:0008757">
    <property type="term" value="F:S-adenosylmethionine-dependent methyltransferase activity"/>
    <property type="evidence" value="ECO:0007669"/>
    <property type="project" value="InterPro"/>
</dbReference>
<dbReference type="Proteomes" id="UP000231252">
    <property type="component" value="Unassembled WGS sequence"/>
</dbReference>
<dbReference type="EMBL" id="PEYU01000001">
    <property type="protein sequence ID" value="PIS22794.1"/>
    <property type="molecule type" value="Genomic_DNA"/>
</dbReference>
<organism evidence="2 3">
    <name type="scientific">candidate division WWE3 bacterium CG08_land_8_20_14_0_20_41_10</name>
    <dbReference type="NCBI Taxonomy" id="1975085"/>
    <lineage>
        <taxon>Bacteria</taxon>
        <taxon>Katanobacteria</taxon>
    </lineage>
</organism>
<evidence type="ECO:0000313" key="3">
    <source>
        <dbReference type="Proteomes" id="UP000231252"/>
    </source>
</evidence>
<comment type="caution">
    <text evidence="2">The sequence shown here is derived from an EMBL/GenBank/DDBJ whole genome shotgun (WGS) entry which is preliminary data.</text>
</comment>